<dbReference type="Proteomes" id="UP000034797">
    <property type="component" value="Unassembled WGS sequence"/>
</dbReference>
<dbReference type="EMBL" id="LCJW01000020">
    <property type="protein sequence ID" value="KKT85878.1"/>
    <property type="molecule type" value="Genomic_DNA"/>
</dbReference>
<evidence type="ECO:0000313" key="1">
    <source>
        <dbReference type="EMBL" id="KKT85878.1"/>
    </source>
</evidence>
<dbReference type="Gene3D" id="3.40.50.1000">
    <property type="entry name" value="HAD superfamily/HAD-like"/>
    <property type="match status" value="1"/>
</dbReference>
<protein>
    <submittedName>
        <fullName evidence="1">Phosphoglycolate phosphatase</fullName>
    </submittedName>
</protein>
<dbReference type="Pfam" id="PF13419">
    <property type="entry name" value="HAD_2"/>
    <property type="match status" value="1"/>
</dbReference>
<dbReference type="InterPro" id="IPR041492">
    <property type="entry name" value="HAD_2"/>
</dbReference>
<reference evidence="1 2" key="1">
    <citation type="journal article" date="2015" name="Nature">
        <title>rRNA introns, odd ribosomes, and small enigmatic genomes across a large radiation of phyla.</title>
        <authorList>
            <person name="Brown C.T."/>
            <person name="Hug L.A."/>
            <person name="Thomas B.C."/>
            <person name="Sharon I."/>
            <person name="Castelle C.J."/>
            <person name="Singh A."/>
            <person name="Wilkins M.J."/>
            <person name="Williams K.H."/>
            <person name="Banfield J.F."/>
        </authorList>
    </citation>
    <scope>NUCLEOTIDE SEQUENCE [LARGE SCALE GENOMIC DNA]</scope>
</reference>
<proteinExistence type="predicted"/>
<dbReference type="PANTHER" id="PTHR43434">
    <property type="entry name" value="PHOSPHOGLYCOLATE PHOSPHATASE"/>
    <property type="match status" value="1"/>
</dbReference>
<evidence type="ECO:0000313" key="2">
    <source>
        <dbReference type="Proteomes" id="UP000034797"/>
    </source>
</evidence>
<dbReference type="SUPFAM" id="SSF56784">
    <property type="entry name" value="HAD-like"/>
    <property type="match status" value="1"/>
</dbReference>
<sequence>MIFFKKYLPKLDIEEIQSAYREGVSDKGYPEAGAFPGIVALIKKIKNRGDYVAVITSDLPDSFFPELKRFNLDSVFDDVVTKVHEKSDALRELINKNSLDFDNTYIVGDSYNEIMAGKELGVKSVAVTWGLNMEQKLRNKNPDYVVRNIVELEKII</sequence>
<dbReference type="GO" id="GO:0006281">
    <property type="term" value="P:DNA repair"/>
    <property type="evidence" value="ECO:0007669"/>
    <property type="project" value="TreeGrafter"/>
</dbReference>
<dbReference type="InterPro" id="IPR050155">
    <property type="entry name" value="HAD-like_hydrolase_sf"/>
</dbReference>
<dbReference type="InterPro" id="IPR036412">
    <property type="entry name" value="HAD-like_sf"/>
</dbReference>
<dbReference type="PANTHER" id="PTHR43434:SF1">
    <property type="entry name" value="PHOSPHOGLYCOLATE PHOSPHATASE"/>
    <property type="match status" value="1"/>
</dbReference>
<organism evidence="1 2">
    <name type="scientific">Candidatus Collierbacteria bacterium GW2011_GWA2_44_99</name>
    <dbReference type="NCBI Taxonomy" id="1618380"/>
    <lineage>
        <taxon>Bacteria</taxon>
        <taxon>Candidatus Collieribacteriota</taxon>
    </lineage>
</organism>
<dbReference type="GO" id="GO:0008967">
    <property type="term" value="F:phosphoglycolate phosphatase activity"/>
    <property type="evidence" value="ECO:0007669"/>
    <property type="project" value="TreeGrafter"/>
</dbReference>
<name>A0A0G1KQN5_9BACT</name>
<gene>
    <name evidence="1" type="ORF">UW84_C0020G0014</name>
</gene>
<accession>A0A0G1KQN5</accession>
<dbReference type="InterPro" id="IPR023214">
    <property type="entry name" value="HAD_sf"/>
</dbReference>
<dbReference type="AlphaFoldDB" id="A0A0G1KQN5"/>
<comment type="caution">
    <text evidence="1">The sequence shown here is derived from an EMBL/GenBank/DDBJ whole genome shotgun (WGS) entry which is preliminary data.</text>
</comment>